<dbReference type="RefSeq" id="WP_140827682.1">
    <property type="nucleotide sequence ID" value="NZ_VFYP01000001.1"/>
</dbReference>
<feature type="transmembrane region" description="Helical" evidence="1">
    <location>
        <begin position="29"/>
        <end position="50"/>
    </location>
</feature>
<evidence type="ECO:0000313" key="3">
    <source>
        <dbReference type="Proteomes" id="UP000316429"/>
    </source>
</evidence>
<keyword evidence="1" id="KW-1133">Transmembrane helix</keyword>
<evidence type="ECO:0008006" key="4">
    <source>
        <dbReference type="Google" id="ProtNLM"/>
    </source>
</evidence>
<dbReference type="Proteomes" id="UP000316429">
    <property type="component" value="Unassembled WGS sequence"/>
</dbReference>
<keyword evidence="1" id="KW-0812">Transmembrane</keyword>
<feature type="transmembrane region" description="Helical" evidence="1">
    <location>
        <begin position="7"/>
        <end position="23"/>
    </location>
</feature>
<keyword evidence="1" id="KW-0472">Membrane</keyword>
<protein>
    <recommendedName>
        <fullName evidence="4">DUF3137 domain-containing protein</fullName>
    </recommendedName>
</protein>
<evidence type="ECO:0000313" key="2">
    <source>
        <dbReference type="EMBL" id="TPP11182.1"/>
    </source>
</evidence>
<name>A0A504V194_9HYPH</name>
<organism evidence="2 3">
    <name type="scientific">Rhizobium glycinendophyticum</name>
    <dbReference type="NCBI Taxonomy" id="2589807"/>
    <lineage>
        <taxon>Bacteria</taxon>
        <taxon>Pseudomonadati</taxon>
        <taxon>Pseudomonadota</taxon>
        <taxon>Alphaproteobacteria</taxon>
        <taxon>Hyphomicrobiales</taxon>
        <taxon>Rhizobiaceae</taxon>
        <taxon>Rhizobium/Agrobacterium group</taxon>
        <taxon>Rhizobium</taxon>
    </lineage>
</organism>
<proteinExistence type="predicted"/>
<dbReference type="EMBL" id="VFYP01000001">
    <property type="protein sequence ID" value="TPP11182.1"/>
    <property type="molecule type" value="Genomic_DNA"/>
</dbReference>
<evidence type="ECO:0000256" key="1">
    <source>
        <dbReference type="SAM" id="Phobius"/>
    </source>
</evidence>
<accession>A0A504V194</accession>
<gene>
    <name evidence="2" type="ORF">FJQ55_10285</name>
</gene>
<comment type="caution">
    <text evidence="2">The sequence shown here is derived from an EMBL/GenBank/DDBJ whole genome shotgun (WGS) entry which is preliminary data.</text>
</comment>
<sequence>MLQVCGWGVFVSMCGVGLGISYLRSDPEIFFAAVFSALLGVMPLFMVMAAKQRRLQTDLYIAILPLLLPTLDKWSIVTRQPAPQIARMPGHYLVPRDKTDCDFHIEGSLRGVPFSVTQAVLSHSPGDNPETTFRGLIIWTPVSNAFPGDFAALRRPLRERSLWRGTVLPERLVPIPNTTHLGRWAYDFVTTDWASASIRLPGLASAIDALLTLKLEDLPQVAIRGSDAFVLLPLPRFGWDSEWPVRDLDVDRHLRPFASRLVGIIEAIAAVRRV</sequence>
<reference evidence="2 3" key="1">
    <citation type="submission" date="2019-06" db="EMBL/GenBank/DDBJ databases">
        <title>Rhizobium sp. CL12 isolated from roots of soybean.</title>
        <authorList>
            <person name="Wang C."/>
        </authorList>
    </citation>
    <scope>NUCLEOTIDE SEQUENCE [LARGE SCALE GENOMIC DNA]</scope>
    <source>
        <strain evidence="2 3">CL12</strain>
    </source>
</reference>
<keyword evidence="3" id="KW-1185">Reference proteome</keyword>
<dbReference type="OrthoDB" id="8366951at2"/>
<dbReference type="AlphaFoldDB" id="A0A504V194"/>